<dbReference type="SUPFAM" id="SSF52047">
    <property type="entry name" value="RNI-like"/>
    <property type="match status" value="1"/>
</dbReference>
<dbReference type="InterPro" id="IPR057207">
    <property type="entry name" value="FBXL15_LRR"/>
</dbReference>
<dbReference type="InterPro" id="IPR006553">
    <property type="entry name" value="Leu-rich_rpt_Cys-con_subtyp"/>
</dbReference>
<protein>
    <submittedName>
        <fullName evidence="3">Protein AMN1 homolog</fullName>
    </submittedName>
</protein>
<dbReference type="SMART" id="SM00367">
    <property type="entry name" value="LRR_CC"/>
    <property type="match status" value="4"/>
</dbReference>
<reference evidence="3" key="1">
    <citation type="submission" date="2025-08" db="UniProtKB">
        <authorList>
            <consortium name="RefSeq"/>
        </authorList>
    </citation>
    <scope>IDENTIFICATION</scope>
    <source>
        <tissue evidence="3">Testes</tissue>
    </source>
</reference>
<dbReference type="RefSeq" id="XP_006817466.1">
    <property type="nucleotide sequence ID" value="XM_006817403.1"/>
</dbReference>
<name>A0ABM0MBS5_SACKO</name>
<proteinExistence type="predicted"/>
<dbReference type="InterPro" id="IPR032675">
    <property type="entry name" value="LRR_dom_sf"/>
</dbReference>
<accession>A0ABM0MBS5</accession>
<evidence type="ECO:0000313" key="2">
    <source>
        <dbReference type="Proteomes" id="UP000694865"/>
    </source>
</evidence>
<dbReference type="GeneID" id="102805614"/>
<keyword evidence="2" id="KW-1185">Reference proteome</keyword>
<sequence>MSCPILHTVYLRRCRNITDDAIITISQHCRQLMQLNIGGCQQLTDTSLMALGQNCRMLKCVNFNQTRVTDNGVIGLVTGCCKQSLMEIHMSRCVHLTDDSVEAVMESCPRISILLFDGCPLITERSREAIEELSGPNTKMKQLTWTVY</sequence>
<gene>
    <name evidence="3" type="primary">LOC102805614</name>
</gene>
<evidence type="ECO:0000313" key="3">
    <source>
        <dbReference type="RefSeq" id="XP_006817466.1"/>
    </source>
</evidence>
<dbReference type="PANTHER" id="PTHR13318">
    <property type="entry name" value="PARTNER OF PAIRED, ISOFORM B-RELATED"/>
    <property type="match status" value="1"/>
</dbReference>
<dbReference type="Pfam" id="PF25372">
    <property type="entry name" value="DUF7885"/>
    <property type="match status" value="1"/>
</dbReference>
<dbReference type="Proteomes" id="UP000694865">
    <property type="component" value="Unplaced"/>
</dbReference>
<evidence type="ECO:0000259" key="1">
    <source>
        <dbReference type="Pfam" id="PF25372"/>
    </source>
</evidence>
<feature type="domain" description="F-box/LRR-repeat protein 15-like leucin rich repeat" evidence="1">
    <location>
        <begin position="2"/>
        <end position="133"/>
    </location>
</feature>
<organism evidence="2 3">
    <name type="scientific">Saccoglossus kowalevskii</name>
    <name type="common">Acorn worm</name>
    <dbReference type="NCBI Taxonomy" id="10224"/>
    <lineage>
        <taxon>Eukaryota</taxon>
        <taxon>Metazoa</taxon>
        <taxon>Hemichordata</taxon>
        <taxon>Enteropneusta</taxon>
        <taxon>Harrimaniidae</taxon>
        <taxon>Saccoglossus</taxon>
    </lineage>
</organism>
<dbReference type="Gene3D" id="3.80.10.10">
    <property type="entry name" value="Ribonuclease Inhibitor"/>
    <property type="match status" value="2"/>
</dbReference>